<evidence type="ECO:0000313" key="3">
    <source>
        <dbReference type="Proteomes" id="UP000245539"/>
    </source>
</evidence>
<accession>A0A317CFV5</accession>
<name>A0A317CFV5_9GAMM</name>
<sequence length="447" mass="47966">MQNNISTTFSSESLIVSLGIIALLFALIAYQQRGHVNQSRSWLGYSALTLELLAGSMAIYWSVKNGSGLLTWIFVFGFVGLAVAKATIVAAVSKAYEDSNTPALIFGIVSLLGAYCVVYFAGSFHGGIEGAGKAAQEATASAPIRAIDSQLEAARDKLNGLSSYADSAKASKERAKARLLDAQLSSARTAMSRCPANYLTKCINPNQQKIDSLQAQLNALTYYSGNQNYSGTKQLIADLETQRSEMLTGGNIASESGNGADDKMIAWLLNIPEERARDLKWLIFVLAFDILSLLFRLTGDFLARGTPQTKLLTRQLGVLLESGYSLPNAALVLSGQSGLISDPLTRDAGVTREVSSGHSSEATKTQLLDNDNDLYLKWLGQVKAGEIKCTQNDAKRFISSNMTKGNKAETVTPAGMIAIHKRWLDQATEEGVLTPLGGVGKPSHILV</sequence>
<keyword evidence="3" id="KW-1185">Reference proteome</keyword>
<feature type="transmembrane region" description="Helical" evidence="1">
    <location>
        <begin position="42"/>
        <end position="63"/>
    </location>
</feature>
<comment type="caution">
    <text evidence="2">The sequence shown here is derived from an EMBL/GenBank/DDBJ whole genome shotgun (WGS) entry which is preliminary data.</text>
</comment>
<evidence type="ECO:0000256" key="1">
    <source>
        <dbReference type="SAM" id="Phobius"/>
    </source>
</evidence>
<feature type="transmembrane region" description="Helical" evidence="1">
    <location>
        <begin position="13"/>
        <end position="30"/>
    </location>
</feature>
<feature type="transmembrane region" description="Helical" evidence="1">
    <location>
        <begin position="69"/>
        <end position="92"/>
    </location>
</feature>
<keyword evidence="1" id="KW-0472">Membrane</keyword>
<feature type="transmembrane region" description="Helical" evidence="1">
    <location>
        <begin position="104"/>
        <end position="122"/>
    </location>
</feature>
<keyword evidence="1" id="KW-1133">Transmembrane helix</keyword>
<feature type="transmembrane region" description="Helical" evidence="1">
    <location>
        <begin position="279"/>
        <end position="297"/>
    </location>
</feature>
<keyword evidence="1" id="KW-0812">Transmembrane</keyword>
<proteinExistence type="predicted"/>
<dbReference type="RefSeq" id="WP_109838593.1">
    <property type="nucleotide sequence ID" value="NZ_QGKM01000049.1"/>
</dbReference>
<gene>
    <name evidence="2" type="ORF">DKW60_15605</name>
</gene>
<dbReference type="AlphaFoldDB" id="A0A317CFV5"/>
<protein>
    <submittedName>
        <fullName evidence="2">Uncharacterized protein</fullName>
    </submittedName>
</protein>
<dbReference type="Proteomes" id="UP000245539">
    <property type="component" value="Unassembled WGS sequence"/>
</dbReference>
<dbReference type="EMBL" id="QGKM01000049">
    <property type="protein sequence ID" value="PWQ95092.1"/>
    <property type="molecule type" value="Genomic_DNA"/>
</dbReference>
<organism evidence="2 3">
    <name type="scientific">Leucothrix pacifica</name>
    <dbReference type="NCBI Taxonomy" id="1247513"/>
    <lineage>
        <taxon>Bacteria</taxon>
        <taxon>Pseudomonadati</taxon>
        <taxon>Pseudomonadota</taxon>
        <taxon>Gammaproteobacteria</taxon>
        <taxon>Thiotrichales</taxon>
        <taxon>Thiotrichaceae</taxon>
        <taxon>Leucothrix</taxon>
    </lineage>
</organism>
<reference evidence="2 3" key="1">
    <citation type="submission" date="2018-05" db="EMBL/GenBank/DDBJ databases">
        <title>Leucothrix arctica sp. nov., isolated from Arctic seawater.</title>
        <authorList>
            <person name="Choi A."/>
            <person name="Baek K."/>
        </authorList>
    </citation>
    <scope>NUCLEOTIDE SEQUENCE [LARGE SCALE GENOMIC DNA]</scope>
    <source>
        <strain evidence="2 3">JCM 18388</strain>
    </source>
</reference>
<evidence type="ECO:0000313" key="2">
    <source>
        <dbReference type="EMBL" id="PWQ95092.1"/>
    </source>
</evidence>